<dbReference type="InterPro" id="IPR028263">
    <property type="entry name" value="FliG_N"/>
</dbReference>
<dbReference type="InterPro" id="IPR000090">
    <property type="entry name" value="Flg_Motor_Flig"/>
</dbReference>
<dbReference type="GO" id="GO:0003774">
    <property type="term" value="F:cytoskeletal motor activity"/>
    <property type="evidence" value="ECO:0007669"/>
    <property type="project" value="InterPro"/>
</dbReference>
<dbReference type="GO" id="GO:0071973">
    <property type="term" value="P:bacterial-type flagellum-dependent cell motility"/>
    <property type="evidence" value="ECO:0007669"/>
    <property type="project" value="InterPro"/>
</dbReference>
<sequence>MAANLTARQKAQFDDLSMSEKIAILLLQMGEDVTSDILHYLDTEAVTEVTRHIALMNGTDRAIGAAVLEEFFAILQSNQYISTGGFDYAREILTKALGHDEAKRIIDKLSKTMQTSQNFSYLAKVKPQQLANFIINEHPQTVALILAHMEAGSAAQTLSYFPDDIKAEIAIRMANLGDISPNIVKRVSTVLESRLEALTSYKIEAGGPRTVAEIFNKLGQKAAVTTIEHIEKVDKSLASVIKEMMFTFNDIINLDNTAIREILKVVDKKDLTLALKTSTDELKEKFTSNMSQRAAEQFIEEMQYLGAVKLKDVEAAQRKIAEIVQALAEQGLIQIGDGDEVVE</sequence>
<comment type="caution">
    <text evidence="13">The sequence shown here is derived from an EMBL/GenBank/DDBJ whole genome shotgun (WGS) entry which is preliminary data.</text>
</comment>
<reference evidence="13 14" key="1">
    <citation type="submission" date="2018-04" db="EMBL/GenBank/DDBJ databases">
        <title>Novel Campyloabacter and Helicobacter Species and Strains.</title>
        <authorList>
            <person name="Mannion A.J."/>
            <person name="Shen Z."/>
            <person name="Fox J.G."/>
        </authorList>
    </citation>
    <scope>NUCLEOTIDE SEQUENCE [LARGE SCALE GENOMIC DNA]</scope>
    <source>
        <strain evidence="13 14">ATCC 700242</strain>
    </source>
</reference>
<keyword evidence="6" id="KW-0145">Chemotaxis</keyword>
<dbReference type="PIRSF" id="PIRSF003161">
    <property type="entry name" value="FliG"/>
    <property type="match status" value="1"/>
</dbReference>
<accession>A0A3D8IXA5</accession>
<dbReference type="OrthoDB" id="9780302at2"/>
<evidence type="ECO:0000256" key="2">
    <source>
        <dbReference type="ARBA" id="ARBA00004413"/>
    </source>
</evidence>
<keyword evidence="5" id="KW-1003">Cell membrane</keyword>
<evidence type="ECO:0000313" key="14">
    <source>
        <dbReference type="Proteomes" id="UP000257067"/>
    </source>
</evidence>
<keyword evidence="13" id="KW-0282">Flagellum</keyword>
<organism evidence="13 14">
    <name type="scientific">Helicobacter cholecystus</name>
    <dbReference type="NCBI Taxonomy" id="45498"/>
    <lineage>
        <taxon>Bacteria</taxon>
        <taxon>Pseudomonadati</taxon>
        <taxon>Campylobacterota</taxon>
        <taxon>Epsilonproteobacteria</taxon>
        <taxon>Campylobacterales</taxon>
        <taxon>Helicobacteraceae</taxon>
        <taxon>Helicobacter</taxon>
    </lineage>
</organism>
<keyword evidence="14" id="KW-1185">Reference proteome</keyword>
<evidence type="ECO:0000259" key="11">
    <source>
        <dbReference type="Pfam" id="PF14841"/>
    </source>
</evidence>
<keyword evidence="9" id="KW-0975">Bacterial flagellum</keyword>
<dbReference type="NCBIfam" id="TIGR00207">
    <property type="entry name" value="fliG"/>
    <property type="match status" value="1"/>
</dbReference>
<evidence type="ECO:0000256" key="4">
    <source>
        <dbReference type="ARBA" id="ARBA00021870"/>
    </source>
</evidence>
<dbReference type="InterPro" id="IPR023087">
    <property type="entry name" value="Flg_Motor_Flig_C"/>
</dbReference>
<evidence type="ECO:0000259" key="10">
    <source>
        <dbReference type="Pfam" id="PF01706"/>
    </source>
</evidence>
<gene>
    <name evidence="13" type="ORF">CQA62_02540</name>
</gene>
<keyword evidence="13" id="KW-0969">Cilium</keyword>
<dbReference type="Proteomes" id="UP000257067">
    <property type="component" value="Unassembled WGS sequence"/>
</dbReference>
<dbReference type="Pfam" id="PF14842">
    <property type="entry name" value="FliG_N"/>
    <property type="match status" value="1"/>
</dbReference>
<evidence type="ECO:0000259" key="12">
    <source>
        <dbReference type="Pfam" id="PF14842"/>
    </source>
</evidence>
<dbReference type="Gene3D" id="1.20.5.2020">
    <property type="match status" value="1"/>
</dbReference>
<evidence type="ECO:0000256" key="7">
    <source>
        <dbReference type="ARBA" id="ARBA00022779"/>
    </source>
</evidence>
<proteinExistence type="inferred from homology"/>
<evidence type="ECO:0000256" key="3">
    <source>
        <dbReference type="ARBA" id="ARBA00010299"/>
    </source>
</evidence>
<evidence type="ECO:0000256" key="9">
    <source>
        <dbReference type="ARBA" id="ARBA00023143"/>
    </source>
</evidence>
<dbReference type="AlphaFoldDB" id="A0A3D8IXA5"/>
<keyword evidence="7" id="KW-0283">Flagellar rotation</keyword>
<feature type="domain" description="Flagellar motor switch protein FliG middle" evidence="11">
    <location>
        <begin position="127"/>
        <end position="200"/>
    </location>
</feature>
<dbReference type="GO" id="GO:0006935">
    <property type="term" value="P:chemotaxis"/>
    <property type="evidence" value="ECO:0007669"/>
    <property type="project" value="UniProtKB-KW"/>
</dbReference>
<dbReference type="Pfam" id="PF01706">
    <property type="entry name" value="FliG_C"/>
    <property type="match status" value="1"/>
</dbReference>
<dbReference type="InterPro" id="IPR011002">
    <property type="entry name" value="FliG_a-hlx"/>
</dbReference>
<name>A0A3D8IXA5_9HELI</name>
<dbReference type="SUPFAM" id="SSF48029">
    <property type="entry name" value="FliG"/>
    <property type="match status" value="2"/>
</dbReference>
<keyword evidence="8" id="KW-0472">Membrane</keyword>
<dbReference type="PRINTS" id="PR00954">
    <property type="entry name" value="FLGMOTORFLIG"/>
</dbReference>
<protein>
    <recommendedName>
        <fullName evidence="4">Flagellar motor switch protein FliG</fullName>
    </recommendedName>
</protein>
<evidence type="ECO:0000256" key="1">
    <source>
        <dbReference type="ARBA" id="ARBA00004117"/>
    </source>
</evidence>
<feature type="domain" description="Flagellar motor switch protein FliG N-terminal" evidence="12">
    <location>
        <begin position="16"/>
        <end position="116"/>
    </location>
</feature>
<dbReference type="RefSeq" id="WP_104724502.1">
    <property type="nucleotide sequence ID" value="NZ_FZNE01000003.1"/>
</dbReference>
<dbReference type="InterPro" id="IPR032779">
    <property type="entry name" value="FliG_M"/>
</dbReference>
<evidence type="ECO:0000256" key="6">
    <source>
        <dbReference type="ARBA" id="ARBA00022500"/>
    </source>
</evidence>
<comment type="similarity">
    <text evidence="3">Belongs to the FliG family.</text>
</comment>
<keyword evidence="13" id="KW-0966">Cell projection</keyword>
<dbReference type="Pfam" id="PF14841">
    <property type="entry name" value="FliG_M"/>
    <property type="match status" value="1"/>
</dbReference>
<feature type="domain" description="Flagellar motor switch protein FliG C-terminal" evidence="10">
    <location>
        <begin position="228"/>
        <end position="335"/>
    </location>
</feature>
<comment type="subcellular location">
    <subcellularLocation>
        <location evidence="1">Bacterial flagellum basal body</location>
    </subcellularLocation>
    <subcellularLocation>
        <location evidence="2">Cell membrane</location>
        <topology evidence="2">Peripheral membrane protein</topology>
        <orientation evidence="2">Cytoplasmic side</orientation>
    </subcellularLocation>
</comment>
<evidence type="ECO:0000256" key="8">
    <source>
        <dbReference type="ARBA" id="ARBA00023136"/>
    </source>
</evidence>
<dbReference type="EMBL" id="NXLU01000002">
    <property type="protein sequence ID" value="RDU69545.1"/>
    <property type="molecule type" value="Genomic_DNA"/>
</dbReference>
<evidence type="ECO:0000313" key="13">
    <source>
        <dbReference type="EMBL" id="RDU69545.1"/>
    </source>
</evidence>
<dbReference type="GO" id="GO:0005886">
    <property type="term" value="C:plasma membrane"/>
    <property type="evidence" value="ECO:0007669"/>
    <property type="project" value="UniProtKB-SubCell"/>
</dbReference>
<dbReference type="Gene3D" id="1.10.220.30">
    <property type="match status" value="3"/>
</dbReference>
<dbReference type="PANTHER" id="PTHR30534:SF0">
    <property type="entry name" value="FLAGELLAR MOTOR SWITCH PROTEIN FLIG"/>
    <property type="match status" value="1"/>
</dbReference>
<dbReference type="GO" id="GO:0009425">
    <property type="term" value="C:bacterial-type flagellum basal body"/>
    <property type="evidence" value="ECO:0007669"/>
    <property type="project" value="UniProtKB-SubCell"/>
</dbReference>
<evidence type="ECO:0000256" key="5">
    <source>
        <dbReference type="ARBA" id="ARBA00022475"/>
    </source>
</evidence>
<dbReference type="PANTHER" id="PTHR30534">
    <property type="entry name" value="FLAGELLAR MOTOR SWITCH PROTEIN FLIG"/>
    <property type="match status" value="1"/>
</dbReference>